<evidence type="ECO:0000256" key="7">
    <source>
        <dbReference type="ARBA" id="ARBA00023136"/>
    </source>
</evidence>
<comment type="function">
    <text evidence="9">Part of the ABC transporter complex (TC 3.A.1.6.1) involved in sulfate/thiosulfate import.</text>
</comment>
<dbReference type="PANTHER" id="PTHR30406:SF8">
    <property type="entry name" value="SULFATE TRANSPORT SYSTEM PERMEASE PROTEIN CYST"/>
    <property type="match status" value="1"/>
</dbReference>
<dbReference type="RefSeq" id="WP_222875471.1">
    <property type="nucleotide sequence ID" value="NZ_AP023361.1"/>
</dbReference>
<dbReference type="KEGG" id="tso:IZ6_25860"/>
<feature type="transmembrane region" description="Helical" evidence="9">
    <location>
        <begin position="139"/>
        <end position="163"/>
    </location>
</feature>
<name>A0A6S6QXU1_9HYPH</name>
<sequence length="284" mass="30567">MTSLSVVRSRAAPKTVIPGFGITFGLTLAWLSLIVLIPLAGLFLKTFELTWDQFIGVVLSTRVLNALKISFGLSLVAAAINTVFGFAVVWALTRYEFPGRRIFDAIVDIPFALPTAVAGIALTTLYAPNGWLGAPLQAIGIKVAYTPLGILIAMIFIGLPFVVRTVQPVLIDLETELEEAAASLGANRWQVITKVVVPTLIPALLTGFALAFARAVGEYGSIIFIAGNLPNVSEIAPLLIIIRLEEFHYADATAIAVVMLVASFILLFIINGLQRWSEKRSAAF</sequence>
<protein>
    <recommendedName>
        <fullName evidence="9">Sulfate transport system permease protein CysT</fullName>
    </recommendedName>
</protein>
<accession>A0A6S6QXU1</accession>
<dbReference type="GO" id="GO:0005886">
    <property type="term" value="C:plasma membrane"/>
    <property type="evidence" value="ECO:0007669"/>
    <property type="project" value="UniProtKB-SubCell"/>
</dbReference>
<comment type="similarity">
    <text evidence="9">Belongs to the binding-protein-dependent transport system permease family. CysTW subfamily.</text>
</comment>
<dbReference type="SUPFAM" id="SSF161098">
    <property type="entry name" value="MetI-like"/>
    <property type="match status" value="1"/>
</dbReference>
<proteinExistence type="inferred from homology"/>
<organism evidence="11 12">
    <name type="scientific">Terrihabitans soli</name>
    <dbReference type="NCBI Taxonomy" id="708113"/>
    <lineage>
        <taxon>Bacteria</taxon>
        <taxon>Pseudomonadati</taxon>
        <taxon>Pseudomonadota</taxon>
        <taxon>Alphaproteobacteria</taxon>
        <taxon>Hyphomicrobiales</taxon>
        <taxon>Terrihabitans</taxon>
    </lineage>
</organism>
<dbReference type="GO" id="GO:0015419">
    <property type="term" value="F:ABC-type sulfate transporter activity"/>
    <property type="evidence" value="ECO:0007669"/>
    <property type="project" value="UniProtKB-UniRule"/>
</dbReference>
<dbReference type="Proteomes" id="UP000515317">
    <property type="component" value="Chromosome"/>
</dbReference>
<evidence type="ECO:0000256" key="3">
    <source>
        <dbReference type="ARBA" id="ARBA00022448"/>
    </source>
</evidence>
<evidence type="ECO:0000256" key="2">
    <source>
        <dbReference type="ARBA" id="ARBA00011779"/>
    </source>
</evidence>
<dbReference type="EMBL" id="AP023361">
    <property type="protein sequence ID" value="BCJ91851.1"/>
    <property type="molecule type" value="Genomic_DNA"/>
</dbReference>
<evidence type="ECO:0000313" key="11">
    <source>
        <dbReference type="EMBL" id="BCJ91851.1"/>
    </source>
</evidence>
<keyword evidence="6 9" id="KW-0764">Sulfate transport</keyword>
<evidence type="ECO:0000313" key="12">
    <source>
        <dbReference type="Proteomes" id="UP000515317"/>
    </source>
</evidence>
<dbReference type="InterPro" id="IPR035906">
    <property type="entry name" value="MetI-like_sf"/>
</dbReference>
<keyword evidence="3 9" id="KW-0813">Transport</keyword>
<evidence type="ECO:0000256" key="4">
    <source>
        <dbReference type="ARBA" id="ARBA00022692"/>
    </source>
</evidence>
<feature type="domain" description="ABC transmembrane type-1" evidence="10">
    <location>
        <begin position="67"/>
        <end position="270"/>
    </location>
</feature>
<evidence type="ECO:0000256" key="8">
    <source>
        <dbReference type="ARBA" id="ARBA00025323"/>
    </source>
</evidence>
<comment type="subcellular location">
    <subcellularLocation>
        <location evidence="1">Cell membrane</location>
        <topology evidence="1">Multi-pass membrane protein</topology>
    </subcellularLocation>
</comment>
<dbReference type="PANTHER" id="PTHR30406">
    <property type="entry name" value="SULFATE TRANSPORT SYSTEM PERMEASE PROTEIN"/>
    <property type="match status" value="1"/>
</dbReference>
<dbReference type="InterPro" id="IPR000515">
    <property type="entry name" value="MetI-like"/>
</dbReference>
<dbReference type="Gene3D" id="1.10.3720.10">
    <property type="entry name" value="MetI-like"/>
    <property type="match status" value="1"/>
</dbReference>
<dbReference type="PROSITE" id="PS50928">
    <property type="entry name" value="ABC_TM1"/>
    <property type="match status" value="1"/>
</dbReference>
<dbReference type="NCBIfam" id="TIGR02139">
    <property type="entry name" value="permease_CysT"/>
    <property type="match status" value="1"/>
</dbReference>
<keyword evidence="12" id="KW-1185">Reference proteome</keyword>
<dbReference type="FunFam" id="1.10.3720.10:FF:000004">
    <property type="entry name" value="Sulfate transport system permease protein CysT"/>
    <property type="match status" value="1"/>
</dbReference>
<evidence type="ECO:0000256" key="9">
    <source>
        <dbReference type="RuleBase" id="RU366001"/>
    </source>
</evidence>
<comment type="subunit">
    <text evidence="2">The complex is composed of two ATP-binding proteins (CysA), two transmembrane proteins (CysT and CysW) and a solute-binding protein (CysP).</text>
</comment>
<feature type="transmembrane region" description="Helical" evidence="9">
    <location>
        <begin position="69"/>
        <end position="93"/>
    </location>
</feature>
<dbReference type="InterPro" id="IPR011865">
    <property type="entry name" value="CysT_permease"/>
</dbReference>
<dbReference type="AlphaFoldDB" id="A0A6S6QXU1"/>
<evidence type="ECO:0000259" key="10">
    <source>
        <dbReference type="PROSITE" id="PS50928"/>
    </source>
</evidence>
<feature type="transmembrane region" description="Helical" evidence="9">
    <location>
        <begin position="195"/>
        <end position="216"/>
    </location>
</feature>
<feature type="transmembrane region" description="Helical" evidence="9">
    <location>
        <begin position="222"/>
        <end position="242"/>
    </location>
</feature>
<dbReference type="CDD" id="cd06261">
    <property type="entry name" value="TM_PBP2"/>
    <property type="match status" value="1"/>
</dbReference>
<evidence type="ECO:0000256" key="6">
    <source>
        <dbReference type="ARBA" id="ARBA00023032"/>
    </source>
</evidence>
<keyword evidence="4 9" id="KW-0812">Transmembrane</keyword>
<evidence type="ECO:0000256" key="5">
    <source>
        <dbReference type="ARBA" id="ARBA00022989"/>
    </source>
</evidence>
<dbReference type="InterPro" id="IPR005667">
    <property type="entry name" value="Sulph_transpt2"/>
</dbReference>
<keyword evidence="7 9" id="KW-0472">Membrane</keyword>
<evidence type="ECO:0000256" key="1">
    <source>
        <dbReference type="ARBA" id="ARBA00004651"/>
    </source>
</evidence>
<feature type="transmembrane region" description="Helical" evidence="9">
    <location>
        <begin position="105"/>
        <end position="127"/>
    </location>
</feature>
<keyword evidence="5 9" id="KW-1133">Transmembrane helix</keyword>
<gene>
    <name evidence="11" type="ORF">IZ6_25860</name>
</gene>
<comment type="function">
    <text evidence="8">Part of the ABC transporter complex CysAWTP (TC 3.A.1.6.1) involved in sulfate/thiosulfate import. Probably responsible for the translocation of the substrate across the membrane.</text>
</comment>
<feature type="transmembrane region" description="Helical" evidence="9">
    <location>
        <begin position="249"/>
        <end position="270"/>
    </location>
</feature>
<dbReference type="Pfam" id="PF00528">
    <property type="entry name" value="BPD_transp_1"/>
    <property type="match status" value="1"/>
</dbReference>
<feature type="transmembrane region" description="Helical" evidence="9">
    <location>
        <begin position="20"/>
        <end position="44"/>
    </location>
</feature>
<reference evidence="11 12" key="1">
    <citation type="submission" date="2020-08" db="EMBL/GenBank/DDBJ databases">
        <title>Genome sequence of Rhizobiales bacterium strain IZ6.</title>
        <authorList>
            <person name="Nakai R."/>
            <person name="Naganuma T."/>
        </authorList>
    </citation>
    <scope>NUCLEOTIDE SEQUENCE [LARGE SCALE GENOMIC DNA]</scope>
    <source>
        <strain evidence="11 12">IZ6</strain>
    </source>
</reference>
<dbReference type="NCBIfam" id="TIGR00969">
    <property type="entry name" value="3a0106s02"/>
    <property type="match status" value="1"/>
</dbReference>